<accession>A0A6J6SAZ6</accession>
<proteinExistence type="predicted"/>
<evidence type="ECO:0000313" key="1">
    <source>
        <dbReference type="EMBL" id="CAB4732091.1"/>
    </source>
</evidence>
<organism evidence="1">
    <name type="scientific">freshwater metagenome</name>
    <dbReference type="NCBI Taxonomy" id="449393"/>
    <lineage>
        <taxon>unclassified sequences</taxon>
        <taxon>metagenomes</taxon>
        <taxon>ecological metagenomes</taxon>
    </lineage>
</organism>
<dbReference type="AlphaFoldDB" id="A0A6J6SAZ6"/>
<gene>
    <name evidence="1" type="ORF">UFOPK2786_00247</name>
</gene>
<name>A0A6J6SAZ6_9ZZZZ</name>
<dbReference type="EMBL" id="CAEZYW010000023">
    <property type="protein sequence ID" value="CAB4732091.1"/>
    <property type="molecule type" value="Genomic_DNA"/>
</dbReference>
<sequence>MDTGGIWQVQAVEGAEVRLRSKRIGLVSVDVKAPVRSGELRIVRGKAQLSLAMALDQLSTGNFIMQAAARTLVKRHGAGSLVYEGQGRLAAKGRMVTVAGMARAGDVEVAIDLLVTPVGPDGDPMLEIELTGSASIGRVHLPLPGLGTIDDFSFDVDARLALRSG</sequence>
<reference evidence="1" key="1">
    <citation type="submission" date="2020-05" db="EMBL/GenBank/DDBJ databases">
        <authorList>
            <person name="Chiriac C."/>
            <person name="Salcher M."/>
            <person name="Ghai R."/>
            <person name="Kavagutti S V."/>
        </authorList>
    </citation>
    <scope>NUCLEOTIDE SEQUENCE</scope>
</reference>
<protein>
    <submittedName>
        <fullName evidence="1">Unannotated protein</fullName>
    </submittedName>
</protein>